<evidence type="ECO:0000313" key="13">
    <source>
        <dbReference type="EMBL" id="GGK47384.1"/>
    </source>
</evidence>
<dbReference type="PANTHER" id="PTHR46494:SF1">
    <property type="entry name" value="CORA FAMILY METAL ION TRANSPORTER (EUROFUNG)"/>
    <property type="match status" value="1"/>
</dbReference>
<evidence type="ECO:0000256" key="11">
    <source>
        <dbReference type="ARBA" id="ARBA00045497"/>
    </source>
</evidence>
<keyword evidence="7 12" id="KW-1133">Transmembrane helix</keyword>
<dbReference type="InterPro" id="IPR045861">
    <property type="entry name" value="CorA_cytoplasmic_dom"/>
</dbReference>
<name>A0A917QF16_9NOCA</name>
<dbReference type="FunFam" id="1.20.58.340:FF:000004">
    <property type="entry name" value="Magnesium transport protein CorA"/>
    <property type="match status" value="1"/>
</dbReference>
<keyword evidence="9 12" id="KW-0472">Membrane</keyword>
<dbReference type="InterPro" id="IPR004488">
    <property type="entry name" value="Mg/Co-transport_prot_CorA"/>
</dbReference>
<dbReference type="GO" id="GO:0015095">
    <property type="term" value="F:magnesium ion transmembrane transporter activity"/>
    <property type="evidence" value="ECO:0007669"/>
    <property type="project" value="UniProtKB-UniRule"/>
</dbReference>
<dbReference type="Proteomes" id="UP000612956">
    <property type="component" value="Unassembled WGS sequence"/>
</dbReference>
<dbReference type="EMBL" id="BMMW01000002">
    <property type="protein sequence ID" value="GGK47384.1"/>
    <property type="molecule type" value="Genomic_DNA"/>
</dbReference>
<feature type="transmembrane region" description="Helical" evidence="12">
    <location>
        <begin position="285"/>
        <end position="304"/>
    </location>
</feature>
<dbReference type="SUPFAM" id="SSF144083">
    <property type="entry name" value="Magnesium transport protein CorA, transmembrane region"/>
    <property type="match status" value="1"/>
</dbReference>
<keyword evidence="14" id="KW-1185">Reference proteome</keyword>
<dbReference type="PANTHER" id="PTHR46494">
    <property type="entry name" value="CORA FAMILY METAL ION TRANSPORTER (EUROFUNG)"/>
    <property type="match status" value="1"/>
</dbReference>
<dbReference type="NCBIfam" id="TIGR00383">
    <property type="entry name" value="corA"/>
    <property type="match status" value="1"/>
</dbReference>
<dbReference type="GO" id="GO:0050897">
    <property type="term" value="F:cobalt ion binding"/>
    <property type="evidence" value="ECO:0007669"/>
    <property type="project" value="TreeGrafter"/>
</dbReference>
<keyword evidence="6 12" id="KW-0460">Magnesium</keyword>
<dbReference type="InterPro" id="IPR002523">
    <property type="entry name" value="MgTranspt_CorA/ZnTranspt_ZntB"/>
</dbReference>
<reference evidence="13" key="1">
    <citation type="journal article" date="2014" name="Int. J. Syst. Evol. Microbiol.">
        <title>Complete genome sequence of Corynebacterium casei LMG S-19264T (=DSM 44701T), isolated from a smear-ripened cheese.</title>
        <authorList>
            <consortium name="US DOE Joint Genome Institute (JGI-PGF)"/>
            <person name="Walter F."/>
            <person name="Albersmeier A."/>
            <person name="Kalinowski J."/>
            <person name="Ruckert C."/>
        </authorList>
    </citation>
    <scope>NUCLEOTIDE SEQUENCE</scope>
    <source>
        <strain evidence="13">CGMCC 4.7278</strain>
    </source>
</reference>
<evidence type="ECO:0000256" key="2">
    <source>
        <dbReference type="ARBA" id="ARBA00009765"/>
    </source>
</evidence>
<keyword evidence="8 12" id="KW-0406">Ion transport</keyword>
<proteinExistence type="inferred from homology"/>
<dbReference type="Gene3D" id="3.30.460.20">
    <property type="entry name" value="CorA soluble domain-like"/>
    <property type="match status" value="1"/>
</dbReference>
<evidence type="ECO:0000313" key="14">
    <source>
        <dbReference type="Proteomes" id="UP000612956"/>
    </source>
</evidence>
<comment type="function">
    <text evidence="11">Mediates influx of magnesium ions. Alternates between open and closed states. Activated by low cytoplasmic Mg(2+) levels. Inactive when cytoplasmic Mg(2+) levels are high.</text>
</comment>
<gene>
    <name evidence="12 13" type="primary">corA</name>
    <name evidence="13" type="ORF">GCM10011591_18360</name>
</gene>
<evidence type="ECO:0000256" key="6">
    <source>
        <dbReference type="ARBA" id="ARBA00022842"/>
    </source>
</evidence>
<protein>
    <recommendedName>
        <fullName evidence="12">Magnesium transport protein CorA</fullName>
    </recommendedName>
</protein>
<dbReference type="AlphaFoldDB" id="A0A917QF16"/>
<feature type="transmembrane region" description="Helical" evidence="12">
    <location>
        <begin position="316"/>
        <end position="336"/>
    </location>
</feature>
<comment type="similarity">
    <text evidence="2 12">Belongs to the CorA metal ion transporter (MIT) (TC 1.A.35) family.</text>
</comment>
<evidence type="ECO:0000256" key="4">
    <source>
        <dbReference type="ARBA" id="ARBA00022475"/>
    </source>
</evidence>
<keyword evidence="5 12" id="KW-0812">Transmembrane</keyword>
<dbReference type="CDD" id="cd12830">
    <property type="entry name" value="MtCorA-like"/>
    <property type="match status" value="1"/>
</dbReference>
<dbReference type="Pfam" id="PF01544">
    <property type="entry name" value="CorA"/>
    <property type="match status" value="1"/>
</dbReference>
<accession>A0A917QF16</accession>
<comment type="subcellular location">
    <subcellularLocation>
        <location evidence="1">Cell membrane</location>
        <topology evidence="1">Multi-pass membrane protein</topology>
    </subcellularLocation>
    <subcellularLocation>
        <location evidence="12">Membrane</location>
        <topology evidence="12">Multi-pass membrane protein</topology>
    </subcellularLocation>
</comment>
<evidence type="ECO:0000256" key="7">
    <source>
        <dbReference type="ARBA" id="ARBA00022989"/>
    </source>
</evidence>
<comment type="catalytic activity">
    <reaction evidence="10">
        <text>Mg(2+)(in) = Mg(2+)(out)</text>
        <dbReference type="Rhea" id="RHEA:29827"/>
        <dbReference type="ChEBI" id="CHEBI:18420"/>
    </reaction>
</comment>
<evidence type="ECO:0000256" key="5">
    <source>
        <dbReference type="ARBA" id="ARBA00022692"/>
    </source>
</evidence>
<sequence>MPTPPKIPVPTARAIVDCGVYIDGKRVPGRFAPAKALAEASKADTGYVWVGLHDPDKAQMAEIAEIFGLHPLAVEDAVHGKQRPKLEVYDQTLFFVMRTVSYVAHEIDTVSEIVLTGDIMVFVGPHFAITVRHGDHTGLAAVRHELENEPERLRLGPCAVLHAVADHVVDSYVEVAEAVDQDVDEMEEEVFSTRSRVGIEVIYQLKREVVELRQAVAPLTVPLAMLLNSTNFTLPKEVKRYLRDVADHHTQVTEHINVFDESLSELVSAALAKISVQQNTDMRKISAYVAMAAVPTMIAGIYGMNFEHMPELRSEYGYPIVLFVMVAACTALFISFRRNNWL</sequence>
<organism evidence="13 14">
    <name type="scientific">Nocardia camponoti</name>
    <dbReference type="NCBI Taxonomy" id="1616106"/>
    <lineage>
        <taxon>Bacteria</taxon>
        <taxon>Bacillati</taxon>
        <taxon>Actinomycetota</taxon>
        <taxon>Actinomycetes</taxon>
        <taxon>Mycobacteriales</taxon>
        <taxon>Nocardiaceae</taxon>
        <taxon>Nocardia</taxon>
    </lineage>
</organism>
<reference evidence="13" key="2">
    <citation type="submission" date="2020-09" db="EMBL/GenBank/DDBJ databases">
        <authorList>
            <person name="Sun Q."/>
            <person name="Zhou Y."/>
        </authorList>
    </citation>
    <scope>NUCLEOTIDE SEQUENCE</scope>
    <source>
        <strain evidence="13">CGMCC 4.7278</strain>
    </source>
</reference>
<evidence type="ECO:0000256" key="1">
    <source>
        <dbReference type="ARBA" id="ARBA00004651"/>
    </source>
</evidence>
<evidence type="ECO:0000256" key="3">
    <source>
        <dbReference type="ARBA" id="ARBA00022448"/>
    </source>
</evidence>
<dbReference type="InterPro" id="IPR045863">
    <property type="entry name" value="CorA_TM1_TM2"/>
</dbReference>
<evidence type="ECO:0000256" key="12">
    <source>
        <dbReference type="RuleBase" id="RU362010"/>
    </source>
</evidence>
<dbReference type="GO" id="GO:0000287">
    <property type="term" value="F:magnesium ion binding"/>
    <property type="evidence" value="ECO:0007669"/>
    <property type="project" value="TreeGrafter"/>
</dbReference>
<evidence type="ECO:0000256" key="9">
    <source>
        <dbReference type="ARBA" id="ARBA00023136"/>
    </source>
</evidence>
<keyword evidence="3 12" id="KW-0813">Transport</keyword>
<dbReference type="GO" id="GO:0005886">
    <property type="term" value="C:plasma membrane"/>
    <property type="evidence" value="ECO:0007669"/>
    <property type="project" value="UniProtKB-SubCell"/>
</dbReference>
<evidence type="ECO:0000256" key="10">
    <source>
        <dbReference type="ARBA" id="ARBA00034269"/>
    </source>
</evidence>
<comment type="caution">
    <text evidence="13">The sequence shown here is derived from an EMBL/GenBank/DDBJ whole genome shotgun (WGS) entry which is preliminary data.</text>
</comment>
<dbReference type="Gene3D" id="1.20.58.340">
    <property type="entry name" value="Magnesium transport protein CorA, transmembrane region"/>
    <property type="match status" value="2"/>
</dbReference>
<dbReference type="SUPFAM" id="SSF143865">
    <property type="entry name" value="CorA soluble domain-like"/>
    <property type="match status" value="1"/>
</dbReference>
<dbReference type="GO" id="GO:0015087">
    <property type="term" value="F:cobalt ion transmembrane transporter activity"/>
    <property type="evidence" value="ECO:0007669"/>
    <property type="project" value="UniProtKB-UniRule"/>
</dbReference>
<keyword evidence="4 12" id="KW-1003">Cell membrane</keyword>
<evidence type="ECO:0000256" key="8">
    <source>
        <dbReference type="ARBA" id="ARBA00023065"/>
    </source>
</evidence>